<name>A0A1R0XS69_9BACL</name>
<dbReference type="InterPro" id="IPR011010">
    <property type="entry name" value="DNA_brk_join_enz"/>
</dbReference>
<evidence type="ECO:0000313" key="2">
    <source>
        <dbReference type="EMBL" id="OMD38003.1"/>
    </source>
</evidence>
<keyword evidence="1" id="KW-0233">DNA recombination</keyword>
<evidence type="ECO:0008006" key="4">
    <source>
        <dbReference type="Google" id="ProtNLM"/>
    </source>
</evidence>
<dbReference type="SUPFAM" id="SSF56349">
    <property type="entry name" value="DNA breaking-rejoining enzymes"/>
    <property type="match status" value="1"/>
</dbReference>
<dbReference type="GO" id="GO:0006310">
    <property type="term" value="P:DNA recombination"/>
    <property type="evidence" value="ECO:0007669"/>
    <property type="project" value="UniProtKB-KW"/>
</dbReference>
<dbReference type="InterPro" id="IPR013762">
    <property type="entry name" value="Integrase-like_cat_sf"/>
</dbReference>
<dbReference type="EMBL" id="MPTC01000020">
    <property type="protein sequence ID" value="OMD38003.1"/>
    <property type="molecule type" value="Genomic_DNA"/>
</dbReference>
<dbReference type="OrthoDB" id="2206342at2"/>
<dbReference type="Proteomes" id="UP000187439">
    <property type="component" value="Unassembled WGS sequence"/>
</dbReference>
<dbReference type="GO" id="GO:0015074">
    <property type="term" value="P:DNA integration"/>
    <property type="evidence" value="ECO:0007669"/>
    <property type="project" value="InterPro"/>
</dbReference>
<organism evidence="2 3">
    <name type="scientific">Paenibacillus odorifer</name>
    <dbReference type="NCBI Taxonomy" id="189426"/>
    <lineage>
        <taxon>Bacteria</taxon>
        <taxon>Bacillati</taxon>
        <taxon>Bacillota</taxon>
        <taxon>Bacilli</taxon>
        <taxon>Bacillales</taxon>
        <taxon>Paenibacillaceae</taxon>
        <taxon>Paenibacillus</taxon>
    </lineage>
</organism>
<evidence type="ECO:0000256" key="1">
    <source>
        <dbReference type="ARBA" id="ARBA00023172"/>
    </source>
</evidence>
<dbReference type="AlphaFoldDB" id="A0A1R0XS69"/>
<reference evidence="2 3" key="1">
    <citation type="submission" date="2016-10" db="EMBL/GenBank/DDBJ databases">
        <title>Paenibacillus species isolates.</title>
        <authorList>
            <person name="Beno S.M."/>
        </authorList>
    </citation>
    <scope>NUCLEOTIDE SEQUENCE [LARGE SCALE GENOMIC DNA]</scope>
    <source>
        <strain evidence="2 3">FSL H7-0710</strain>
    </source>
</reference>
<protein>
    <recommendedName>
        <fullName evidence="4">Tyr recombinase domain-containing protein</fullName>
    </recommendedName>
</protein>
<comment type="caution">
    <text evidence="2">The sequence shown here is derived from an EMBL/GenBank/DDBJ whole genome shotgun (WGS) entry which is preliminary data.</text>
</comment>
<dbReference type="GO" id="GO:0003677">
    <property type="term" value="F:DNA binding"/>
    <property type="evidence" value="ECO:0007669"/>
    <property type="project" value="InterPro"/>
</dbReference>
<accession>A0A1R0XS69</accession>
<sequence length="438" mass="51474">MIEFNNDNIRFTLVPVWLDWGRKRDGSIIEKQVAAIGLKDILKDVHIIHGLTSFVLGEDSRWRTKKYNTQRKHVHNIIQFLNYLIKNRRKLKINKLSDITIQIGTDFLSHLSFRNHGVAIEDTIIEKDITIDRATVLSISKTLTYFYIWLKNNEMLPYVDEELLQEFKRKNHHNGEHYYESIFDPILPSKKIKKLEHFFPIKYLPLLLEISILKTNPITLGLYLQMFGGLRVSEVVNIKRTQFSRTVNKGDFLLNIESRNMRTDLKGSTGGGYVKKQRRQLVIQIKDWGDILYRQHLELYKESNNLLNYSPKGALFVNSHGRALSEPSYRYYFKKLKQEFCDFLIQYGDSEDKIVANHLRIIDWSTHIGRGTFTNMITEQTDNIAEVAFLRGDSNLMSCLPYLAKTTRARDRIEKRISETHEDFVPNLINKHALQRRK</sequence>
<proteinExistence type="predicted"/>
<dbReference type="Gene3D" id="1.10.443.10">
    <property type="entry name" value="Intergrase catalytic core"/>
    <property type="match status" value="1"/>
</dbReference>
<evidence type="ECO:0000313" key="3">
    <source>
        <dbReference type="Proteomes" id="UP000187439"/>
    </source>
</evidence>
<gene>
    <name evidence="2" type="ORF">BSK52_20515</name>
</gene>